<evidence type="ECO:0000256" key="3">
    <source>
        <dbReference type="ARBA" id="ARBA00022544"/>
    </source>
</evidence>
<keyword evidence="6" id="KW-0564">Palmitate</keyword>
<keyword evidence="4" id="KW-0732">Signal</keyword>
<organism evidence="10 11">
    <name type="scientific">Paenibacillus solisilvae</name>
    <dbReference type="NCBI Taxonomy" id="2486751"/>
    <lineage>
        <taxon>Bacteria</taxon>
        <taxon>Bacillati</taxon>
        <taxon>Bacillota</taxon>
        <taxon>Bacilli</taxon>
        <taxon>Bacillales</taxon>
        <taxon>Paenibacillaceae</taxon>
        <taxon>Paenibacillus</taxon>
    </lineage>
</organism>
<comment type="caution">
    <text evidence="10">The sequence shown here is derived from an EMBL/GenBank/DDBJ whole genome shotgun (WGS) entry which is preliminary data.</text>
</comment>
<keyword evidence="3" id="KW-0309">Germination</keyword>
<keyword evidence="11" id="KW-1185">Reference proteome</keyword>
<dbReference type="EMBL" id="JBHSOW010000037">
    <property type="protein sequence ID" value="MFC5649542.1"/>
    <property type="molecule type" value="Genomic_DNA"/>
</dbReference>
<proteinExistence type="inferred from homology"/>
<name>A0ABW0VUI5_9BACL</name>
<keyword evidence="5" id="KW-0472">Membrane</keyword>
<gene>
    <name evidence="10" type="ORF">ACFPYJ_10425</name>
</gene>
<evidence type="ECO:0000259" key="9">
    <source>
        <dbReference type="Pfam" id="PF25198"/>
    </source>
</evidence>
<dbReference type="InterPro" id="IPR038501">
    <property type="entry name" value="Spore_GerAC_C_sf"/>
</dbReference>
<dbReference type="Gene3D" id="3.30.300.210">
    <property type="entry name" value="Nutrient germinant receptor protein C, domain 3"/>
    <property type="match status" value="1"/>
</dbReference>
<dbReference type="InterPro" id="IPR008844">
    <property type="entry name" value="Spore_GerAC-like"/>
</dbReference>
<dbReference type="PANTHER" id="PTHR35789:SF1">
    <property type="entry name" value="SPORE GERMINATION PROTEIN B3"/>
    <property type="match status" value="1"/>
</dbReference>
<evidence type="ECO:0000313" key="10">
    <source>
        <dbReference type="EMBL" id="MFC5649542.1"/>
    </source>
</evidence>
<evidence type="ECO:0000256" key="6">
    <source>
        <dbReference type="ARBA" id="ARBA00023139"/>
    </source>
</evidence>
<sequence>MKRLILIWLFAVMILPGCNYHNELKNLQLIYATSLDLNENNEIETTVTIQSPGGKERNAPTHEVISASGPTMEESLYKKIGMQLAGPVGTSKNQVMLIGEKLARRDLAVLLDSTFRNSSDPMLSTVAIVPGKASDLIHLERIGSATAGEYLRKIIISARYETAIPNVTLHSLFPVFYDPGRDSVIPIIKKEENRAEVDGVALMHNRKYTGYSLNSEQSTLLLLLSGKRGGLCVITRNVEEGHTKQNPSQYISVDIVGLKRTKRVWVDPEGKVNVRLHLKLKASVIEFGKDNLADKRVITQMNKRLSEMLTAETEQITKLLRLSHSDALGIGRDLMAFHPADWKRIDWETIYPKADFQTSVKVEIISKGIKD</sequence>
<accession>A0ABW0VUI5</accession>
<dbReference type="PANTHER" id="PTHR35789">
    <property type="entry name" value="SPORE GERMINATION PROTEIN B3"/>
    <property type="match status" value="1"/>
</dbReference>
<evidence type="ECO:0000259" key="8">
    <source>
        <dbReference type="Pfam" id="PF05504"/>
    </source>
</evidence>
<evidence type="ECO:0000256" key="7">
    <source>
        <dbReference type="ARBA" id="ARBA00023288"/>
    </source>
</evidence>
<dbReference type="Pfam" id="PF25198">
    <property type="entry name" value="Spore_GerAC_N"/>
    <property type="match status" value="1"/>
</dbReference>
<dbReference type="InterPro" id="IPR046953">
    <property type="entry name" value="Spore_GerAC-like_C"/>
</dbReference>
<comment type="similarity">
    <text evidence="2">Belongs to the GerABKC lipoprotein family.</text>
</comment>
<evidence type="ECO:0000256" key="5">
    <source>
        <dbReference type="ARBA" id="ARBA00023136"/>
    </source>
</evidence>
<dbReference type="NCBIfam" id="TIGR02887">
    <property type="entry name" value="spore_ger_x_C"/>
    <property type="match status" value="1"/>
</dbReference>
<protein>
    <submittedName>
        <fullName evidence="10">Ger(X)C family spore germination protein</fullName>
    </submittedName>
</protein>
<reference evidence="11" key="1">
    <citation type="journal article" date="2019" name="Int. J. Syst. Evol. Microbiol.">
        <title>The Global Catalogue of Microorganisms (GCM) 10K type strain sequencing project: providing services to taxonomists for standard genome sequencing and annotation.</title>
        <authorList>
            <consortium name="The Broad Institute Genomics Platform"/>
            <consortium name="The Broad Institute Genome Sequencing Center for Infectious Disease"/>
            <person name="Wu L."/>
            <person name="Ma J."/>
        </authorList>
    </citation>
    <scope>NUCLEOTIDE SEQUENCE [LARGE SCALE GENOMIC DNA]</scope>
    <source>
        <strain evidence="11">CGMCC 1.3240</strain>
    </source>
</reference>
<evidence type="ECO:0000256" key="4">
    <source>
        <dbReference type="ARBA" id="ARBA00022729"/>
    </source>
</evidence>
<dbReference type="InterPro" id="IPR057336">
    <property type="entry name" value="GerAC_N"/>
</dbReference>
<evidence type="ECO:0000313" key="11">
    <source>
        <dbReference type="Proteomes" id="UP001596047"/>
    </source>
</evidence>
<feature type="domain" description="Spore germination protein N-terminal" evidence="9">
    <location>
        <begin position="22"/>
        <end position="189"/>
    </location>
</feature>
<dbReference type="Proteomes" id="UP001596047">
    <property type="component" value="Unassembled WGS sequence"/>
</dbReference>
<evidence type="ECO:0000256" key="1">
    <source>
        <dbReference type="ARBA" id="ARBA00004635"/>
    </source>
</evidence>
<dbReference type="Pfam" id="PF05504">
    <property type="entry name" value="Spore_GerAC"/>
    <property type="match status" value="1"/>
</dbReference>
<dbReference type="RefSeq" id="WP_379188068.1">
    <property type="nucleotide sequence ID" value="NZ_JBHSOW010000037.1"/>
</dbReference>
<evidence type="ECO:0000256" key="2">
    <source>
        <dbReference type="ARBA" id="ARBA00007886"/>
    </source>
</evidence>
<feature type="domain" description="Spore germination GerAC-like C-terminal" evidence="8">
    <location>
        <begin position="198"/>
        <end position="368"/>
    </location>
</feature>
<keyword evidence="7" id="KW-0449">Lipoprotein</keyword>
<comment type="subcellular location">
    <subcellularLocation>
        <location evidence="1">Membrane</location>
        <topology evidence="1">Lipid-anchor</topology>
    </subcellularLocation>
</comment>